<dbReference type="Pfam" id="PF03466">
    <property type="entry name" value="LysR_substrate"/>
    <property type="match status" value="1"/>
</dbReference>
<dbReference type="InterPro" id="IPR005119">
    <property type="entry name" value="LysR_subst-bd"/>
</dbReference>
<dbReference type="PANTHER" id="PTHR30126:SF39">
    <property type="entry name" value="HTH-TYPE TRANSCRIPTIONAL REGULATOR CYSL"/>
    <property type="match status" value="1"/>
</dbReference>
<dbReference type="SUPFAM" id="SSF46785">
    <property type="entry name" value="Winged helix' DNA-binding domain"/>
    <property type="match status" value="1"/>
</dbReference>
<gene>
    <name evidence="6" type="ORF">FSB73_13290</name>
</gene>
<dbReference type="InterPro" id="IPR036390">
    <property type="entry name" value="WH_DNA-bd_sf"/>
</dbReference>
<dbReference type="Pfam" id="PF00126">
    <property type="entry name" value="HTH_1"/>
    <property type="match status" value="1"/>
</dbReference>
<feature type="domain" description="HTH lysR-type" evidence="5">
    <location>
        <begin position="1"/>
        <end position="58"/>
    </location>
</feature>
<dbReference type="InterPro" id="IPR000847">
    <property type="entry name" value="LysR_HTH_N"/>
</dbReference>
<dbReference type="Gene3D" id="1.10.10.10">
    <property type="entry name" value="Winged helix-like DNA-binding domain superfamily/Winged helix DNA-binding domain"/>
    <property type="match status" value="1"/>
</dbReference>
<keyword evidence="4" id="KW-0804">Transcription</keyword>
<dbReference type="GO" id="GO:0003700">
    <property type="term" value="F:DNA-binding transcription factor activity"/>
    <property type="evidence" value="ECO:0007669"/>
    <property type="project" value="InterPro"/>
</dbReference>
<evidence type="ECO:0000256" key="3">
    <source>
        <dbReference type="ARBA" id="ARBA00023125"/>
    </source>
</evidence>
<evidence type="ECO:0000313" key="7">
    <source>
        <dbReference type="Proteomes" id="UP000321291"/>
    </source>
</evidence>
<organism evidence="6 7">
    <name type="scientific">Arachidicoccus ginsenosidivorans</name>
    <dbReference type="NCBI Taxonomy" id="496057"/>
    <lineage>
        <taxon>Bacteria</taxon>
        <taxon>Pseudomonadati</taxon>
        <taxon>Bacteroidota</taxon>
        <taxon>Chitinophagia</taxon>
        <taxon>Chitinophagales</taxon>
        <taxon>Chitinophagaceae</taxon>
        <taxon>Arachidicoccus</taxon>
    </lineage>
</organism>
<dbReference type="Proteomes" id="UP000321291">
    <property type="component" value="Chromosome"/>
</dbReference>
<reference evidence="6 7" key="1">
    <citation type="journal article" date="2017" name="Int. J. Syst. Evol. Microbiol.">
        <title>Arachidicoccus ginsenosidivorans sp. nov., with ginsenoside-converting activity isolated from ginseng cultivating soil.</title>
        <authorList>
            <person name="Siddiqi M.Z."/>
            <person name="Aslam Z."/>
            <person name="Im W.T."/>
        </authorList>
    </citation>
    <scope>NUCLEOTIDE SEQUENCE [LARGE SCALE GENOMIC DNA]</scope>
    <source>
        <strain evidence="6 7">Gsoil 809</strain>
    </source>
</reference>
<evidence type="ECO:0000256" key="2">
    <source>
        <dbReference type="ARBA" id="ARBA00023015"/>
    </source>
</evidence>
<accession>A0A5B8VMV1</accession>
<dbReference type="OrthoDB" id="9785745at2"/>
<evidence type="ECO:0000313" key="6">
    <source>
        <dbReference type="EMBL" id="QEC72503.1"/>
    </source>
</evidence>
<dbReference type="FunFam" id="1.10.10.10:FF:000001">
    <property type="entry name" value="LysR family transcriptional regulator"/>
    <property type="match status" value="1"/>
</dbReference>
<dbReference type="InterPro" id="IPR036388">
    <property type="entry name" value="WH-like_DNA-bd_sf"/>
</dbReference>
<keyword evidence="3" id="KW-0238">DNA-binding</keyword>
<evidence type="ECO:0000256" key="4">
    <source>
        <dbReference type="ARBA" id="ARBA00023163"/>
    </source>
</evidence>
<dbReference type="SUPFAM" id="SSF53850">
    <property type="entry name" value="Periplasmic binding protein-like II"/>
    <property type="match status" value="1"/>
</dbReference>
<evidence type="ECO:0000256" key="1">
    <source>
        <dbReference type="ARBA" id="ARBA00009437"/>
    </source>
</evidence>
<comment type="similarity">
    <text evidence="1">Belongs to the LysR transcriptional regulatory family.</text>
</comment>
<proteinExistence type="inferred from homology"/>
<dbReference type="RefSeq" id="WP_146783026.1">
    <property type="nucleotide sequence ID" value="NZ_CP042434.1"/>
</dbReference>
<evidence type="ECO:0000259" key="5">
    <source>
        <dbReference type="PROSITE" id="PS50931"/>
    </source>
</evidence>
<protein>
    <submittedName>
        <fullName evidence="6">LysR family transcriptional regulator</fullName>
    </submittedName>
</protein>
<name>A0A5B8VMV1_9BACT</name>
<dbReference type="PROSITE" id="PS50931">
    <property type="entry name" value="HTH_LYSR"/>
    <property type="match status" value="1"/>
</dbReference>
<dbReference type="GO" id="GO:0000976">
    <property type="term" value="F:transcription cis-regulatory region binding"/>
    <property type="evidence" value="ECO:0007669"/>
    <property type="project" value="TreeGrafter"/>
</dbReference>
<dbReference type="Gene3D" id="3.40.190.290">
    <property type="match status" value="1"/>
</dbReference>
<dbReference type="PANTHER" id="PTHR30126">
    <property type="entry name" value="HTH-TYPE TRANSCRIPTIONAL REGULATOR"/>
    <property type="match status" value="1"/>
</dbReference>
<dbReference type="KEGG" id="agi:FSB73_13290"/>
<dbReference type="AlphaFoldDB" id="A0A5B8VMV1"/>
<keyword evidence="7" id="KW-1185">Reference proteome</keyword>
<dbReference type="PRINTS" id="PR00039">
    <property type="entry name" value="HTHLYSR"/>
</dbReference>
<sequence>MLDFRLKVFHTVAHLLNFTKAAEELSISQPAVTKNIKEMEAQLGIRLFDRKAGKVVLTAAGKTVQGTADKVMELYGQLEFDINVLKNQFGGVLKLGASTTVGQYVLPEILARYHRAFPEVKLSMQNANTEIIEQAILTGEISLGVVEGKKHHPLLSYLPFIQDEIIAIAHKDRKYGNQSHLSLQQLEEIPVVCREKGSGSLEVLEAALAEKNLSLSDLKVEMMLGSTEAIKSFLENYDCIGFVSIAAVAESVSRGEFKIIEIPEMEILRSFYFVHPVGIADGLSASFMHFARHTYNQRL</sequence>
<dbReference type="EMBL" id="CP042434">
    <property type="protein sequence ID" value="QEC72503.1"/>
    <property type="molecule type" value="Genomic_DNA"/>
</dbReference>
<keyword evidence="2" id="KW-0805">Transcription regulation</keyword>